<dbReference type="SUPFAM" id="SSF55550">
    <property type="entry name" value="SH2 domain"/>
    <property type="match status" value="1"/>
</dbReference>
<dbReference type="InterPro" id="IPR036860">
    <property type="entry name" value="SH2_dom_sf"/>
</dbReference>
<dbReference type="PANTHER" id="PTHR10155:SF16">
    <property type="entry name" value="SUPPRESSOR OF CYTOKINE SIGNALING 2"/>
    <property type="match status" value="1"/>
</dbReference>
<dbReference type="Pfam" id="PF00017">
    <property type="entry name" value="SH2"/>
    <property type="match status" value="1"/>
</dbReference>
<dbReference type="GO" id="GO:0046935">
    <property type="term" value="F:1-phosphatidylinositol-3-kinase regulator activity"/>
    <property type="evidence" value="ECO:0007669"/>
    <property type="project" value="TreeGrafter"/>
</dbReference>
<dbReference type="SMART" id="SM00252">
    <property type="entry name" value="SH2"/>
    <property type="match status" value="1"/>
</dbReference>
<dbReference type="SUPFAM" id="SSF158235">
    <property type="entry name" value="SOCS box-like"/>
    <property type="match status" value="1"/>
</dbReference>
<dbReference type="PROSITE" id="PS50001">
    <property type="entry name" value="SH2"/>
    <property type="match status" value="1"/>
</dbReference>
<dbReference type="PANTHER" id="PTHR10155">
    <property type="entry name" value="PHOSPHATIDYLINOSITOL 3-KINASE REGULATORY SUBUNIT"/>
    <property type="match status" value="1"/>
</dbReference>
<evidence type="ECO:0000256" key="2">
    <source>
        <dbReference type="PROSITE-ProRule" id="PRU00191"/>
    </source>
</evidence>
<dbReference type="AlphaFoldDB" id="A0A6A7G9N0"/>
<dbReference type="InterPro" id="IPR000980">
    <property type="entry name" value="SH2"/>
</dbReference>
<dbReference type="InterPro" id="IPR036036">
    <property type="entry name" value="SOCS_box-like_dom_sf"/>
</dbReference>
<dbReference type="Gene3D" id="3.30.505.10">
    <property type="entry name" value="SH2 domain"/>
    <property type="match status" value="1"/>
</dbReference>
<proteinExistence type="evidence at transcript level"/>
<evidence type="ECO:0000259" key="3">
    <source>
        <dbReference type="PROSITE" id="PS50001"/>
    </source>
</evidence>
<dbReference type="EMBL" id="IACT01007186">
    <property type="protein sequence ID" value="LAC26305.1"/>
    <property type="molecule type" value="mRNA"/>
</dbReference>
<dbReference type="GO" id="GO:0035556">
    <property type="term" value="P:intracellular signal transduction"/>
    <property type="evidence" value="ECO:0007669"/>
    <property type="project" value="InterPro"/>
</dbReference>
<evidence type="ECO:0000313" key="4">
    <source>
        <dbReference type="EMBL" id="LAC26305.1"/>
    </source>
</evidence>
<keyword evidence="1 2" id="KW-0727">SH2 domain</keyword>
<dbReference type="GO" id="GO:0046854">
    <property type="term" value="P:phosphatidylinositol phosphate biosynthetic process"/>
    <property type="evidence" value="ECO:0007669"/>
    <property type="project" value="TreeGrafter"/>
</dbReference>
<dbReference type="PRINTS" id="PR00401">
    <property type="entry name" value="SH2DOMAIN"/>
</dbReference>
<dbReference type="GO" id="GO:0005942">
    <property type="term" value="C:phosphatidylinositol 3-kinase complex"/>
    <property type="evidence" value="ECO:0007669"/>
    <property type="project" value="TreeGrafter"/>
</dbReference>
<accession>A0A6A7G9N0</accession>
<protein>
    <submittedName>
        <fullName evidence="4">Suppressor of cytokine signaling 2-like</fullName>
    </submittedName>
</protein>
<organism evidence="4">
    <name type="scientific">Hirondellea gigas</name>
    <dbReference type="NCBI Taxonomy" id="1518452"/>
    <lineage>
        <taxon>Eukaryota</taxon>
        <taxon>Metazoa</taxon>
        <taxon>Ecdysozoa</taxon>
        <taxon>Arthropoda</taxon>
        <taxon>Crustacea</taxon>
        <taxon>Multicrustacea</taxon>
        <taxon>Malacostraca</taxon>
        <taxon>Eumalacostraca</taxon>
        <taxon>Peracarida</taxon>
        <taxon>Amphipoda</taxon>
        <taxon>Amphilochidea</taxon>
        <taxon>Lysianassida</taxon>
        <taxon>Lysianassidira</taxon>
        <taxon>Lysianassoidea</taxon>
        <taxon>Lysianassidae</taxon>
        <taxon>Hirondellea</taxon>
    </lineage>
</organism>
<name>A0A6A7G9N0_9CRUS</name>
<evidence type="ECO:0000256" key="1">
    <source>
        <dbReference type="ARBA" id="ARBA00022999"/>
    </source>
</evidence>
<sequence length="392" mass="44460">MHYPVCCNPQLDTSTLNQQSCHQHLQQQHLHAQQPCFHEQTCGVGHVKQQHHHLCCCACSLHNQMQPSRHDISCGHHGNQTLHHRHEHILCTCSCDNTLRCSSVNPNTICYTNNSIYTGSTSKKCWQGYLIGNNLSNEGCNKRIDSVDPKINNIDIAKVSEESSNDHRKGVINVINIKELNNAINKLSHKFEISQISCNIYSSAEDFNLTEFNENNWLSERGVARCGWYYGKLSWREAEVKLQDSQVGSFLLRDSSDPRYCYSLSVQTSCGPTSVRIQRDPNGVSLDSDPGSQTVSFQTVHHLVQHYILLSQNQERDSNPYTRSGTVVREHVWLDASGSVVASISLTKPYKENPATLKHLARLKINQNPKQFDIGSLPKNLQSYVQKYPFWC</sequence>
<feature type="domain" description="SH2" evidence="3">
    <location>
        <begin position="228"/>
        <end position="307"/>
    </location>
</feature>
<reference evidence="4" key="1">
    <citation type="submission" date="2017-11" db="EMBL/GenBank/DDBJ databases">
        <title>The sensing device of the deep-sea amphipod.</title>
        <authorList>
            <person name="Kobayashi H."/>
            <person name="Nagahama T."/>
            <person name="Arai W."/>
            <person name="Sasagawa Y."/>
            <person name="Umeda M."/>
            <person name="Hayashi T."/>
            <person name="Nikaido I."/>
            <person name="Watanabe H."/>
            <person name="Oguri K."/>
            <person name="Kitazato H."/>
            <person name="Fujioka K."/>
            <person name="Kido Y."/>
            <person name="Takami H."/>
        </authorList>
    </citation>
    <scope>NUCLEOTIDE SEQUENCE</scope>
    <source>
        <tissue evidence="4">Whole body</tissue>
    </source>
</reference>
<dbReference type="CDD" id="cd09923">
    <property type="entry name" value="SH2_SOCS_family"/>
    <property type="match status" value="1"/>
</dbReference>